<feature type="compositionally biased region" description="Low complexity" evidence="3">
    <location>
        <begin position="37"/>
        <end position="47"/>
    </location>
</feature>
<dbReference type="Gene3D" id="1.10.340.70">
    <property type="match status" value="1"/>
</dbReference>
<dbReference type="InterPro" id="IPR001584">
    <property type="entry name" value="Integrase_cat-core"/>
</dbReference>
<evidence type="ECO:0000256" key="2">
    <source>
        <dbReference type="ARBA" id="ARBA00023268"/>
    </source>
</evidence>
<dbReference type="PANTHER" id="PTHR37984:SF5">
    <property type="entry name" value="PROTEIN NYNRIN-LIKE"/>
    <property type="match status" value="1"/>
</dbReference>
<protein>
    <recommendedName>
        <fullName evidence="1">RNA-directed DNA polymerase</fullName>
        <ecNumber evidence="1">2.7.7.49</ecNumber>
    </recommendedName>
</protein>
<dbReference type="Pfam" id="PF00078">
    <property type="entry name" value="RVT_1"/>
    <property type="match status" value="1"/>
</dbReference>
<dbReference type="CDD" id="cd09274">
    <property type="entry name" value="RNase_HI_RT_Ty3"/>
    <property type="match status" value="1"/>
</dbReference>
<dbReference type="InterPro" id="IPR041588">
    <property type="entry name" value="Integrase_H2C2"/>
</dbReference>
<evidence type="ECO:0000259" key="5">
    <source>
        <dbReference type="PROSITE" id="PS50994"/>
    </source>
</evidence>
<dbReference type="Proteomes" id="UP000466442">
    <property type="component" value="Linkage Group LG5"/>
</dbReference>
<dbReference type="FunFam" id="3.30.70.270:FF:000115">
    <property type="entry name" value="Polyprotein of retroviral origin, putative"/>
    <property type="match status" value="1"/>
</dbReference>
<dbReference type="InterPro" id="IPR000477">
    <property type="entry name" value="RT_dom"/>
</dbReference>
<dbReference type="PROSITE" id="PS50878">
    <property type="entry name" value="RT_POL"/>
    <property type="match status" value="1"/>
</dbReference>
<dbReference type="InterPro" id="IPR043128">
    <property type="entry name" value="Rev_trsase/Diguanyl_cyclase"/>
</dbReference>
<dbReference type="PANTHER" id="PTHR37984">
    <property type="entry name" value="PROTEIN CBG26694"/>
    <property type="match status" value="1"/>
</dbReference>
<feature type="compositionally biased region" description="Basic and acidic residues" evidence="3">
    <location>
        <begin position="62"/>
        <end position="81"/>
    </location>
</feature>
<organism evidence="6 7">
    <name type="scientific">Apolygus lucorum</name>
    <name type="common">Small green plant bug</name>
    <name type="synonym">Lygocoris lucorum</name>
    <dbReference type="NCBI Taxonomy" id="248454"/>
    <lineage>
        <taxon>Eukaryota</taxon>
        <taxon>Metazoa</taxon>
        <taxon>Ecdysozoa</taxon>
        <taxon>Arthropoda</taxon>
        <taxon>Hexapoda</taxon>
        <taxon>Insecta</taxon>
        <taxon>Pterygota</taxon>
        <taxon>Neoptera</taxon>
        <taxon>Paraneoptera</taxon>
        <taxon>Hemiptera</taxon>
        <taxon>Heteroptera</taxon>
        <taxon>Panheteroptera</taxon>
        <taxon>Cimicomorpha</taxon>
        <taxon>Miridae</taxon>
        <taxon>Mirini</taxon>
        <taxon>Apolygus</taxon>
    </lineage>
</organism>
<feature type="domain" description="Reverse transcriptase" evidence="4">
    <location>
        <begin position="200"/>
        <end position="383"/>
    </location>
</feature>
<dbReference type="InterPro" id="IPR054465">
    <property type="entry name" value="Integrase_p58-like_C"/>
</dbReference>
<feature type="region of interest" description="Disordered" evidence="3">
    <location>
        <begin position="1011"/>
        <end position="1035"/>
    </location>
</feature>
<keyword evidence="7" id="KW-1185">Reference proteome</keyword>
<feature type="domain" description="Integrase catalytic" evidence="5">
    <location>
        <begin position="723"/>
        <end position="883"/>
    </location>
</feature>
<dbReference type="GO" id="GO:0042575">
    <property type="term" value="C:DNA polymerase complex"/>
    <property type="evidence" value="ECO:0007669"/>
    <property type="project" value="UniProtKB-ARBA"/>
</dbReference>
<dbReference type="GO" id="GO:0003676">
    <property type="term" value="F:nucleic acid binding"/>
    <property type="evidence" value="ECO:0007669"/>
    <property type="project" value="InterPro"/>
</dbReference>
<dbReference type="GO" id="GO:0003964">
    <property type="term" value="F:RNA-directed DNA polymerase activity"/>
    <property type="evidence" value="ECO:0007669"/>
    <property type="project" value="UniProtKB-EC"/>
</dbReference>
<dbReference type="FunFam" id="3.30.420.10:FF:000032">
    <property type="entry name" value="Retrovirus-related Pol polyprotein from transposon 297-like Protein"/>
    <property type="match status" value="1"/>
</dbReference>
<dbReference type="EC" id="2.7.7.49" evidence="1"/>
<evidence type="ECO:0000313" key="7">
    <source>
        <dbReference type="Proteomes" id="UP000466442"/>
    </source>
</evidence>
<name>A0A8S9XPZ7_APOLU</name>
<dbReference type="Pfam" id="PF17919">
    <property type="entry name" value="RT_RNaseH_2"/>
    <property type="match status" value="1"/>
</dbReference>
<dbReference type="Gene3D" id="3.30.420.10">
    <property type="entry name" value="Ribonuclease H-like superfamily/Ribonuclease H"/>
    <property type="match status" value="1"/>
</dbReference>
<dbReference type="InterPro" id="IPR043502">
    <property type="entry name" value="DNA/RNA_pol_sf"/>
</dbReference>
<feature type="region of interest" description="Disordered" evidence="3">
    <location>
        <begin position="1059"/>
        <end position="1090"/>
    </location>
</feature>
<dbReference type="SUPFAM" id="SSF56672">
    <property type="entry name" value="DNA/RNA polymerases"/>
    <property type="match status" value="1"/>
</dbReference>
<dbReference type="InterPro" id="IPR012337">
    <property type="entry name" value="RNaseH-like_sf"/>
</dbReference>
<dbReference type="AlphaFoldDB" id="A0A8S9XPZ7"/>
<dbReference type="OrthoDB" id="6382339at2759"/>
<dbReference type="InterPro" id="IPR041577">
    <property type="entry name" value="RT_RNaseH_2"/>
</dbReference>
<dbReference type="GO" id="GO:0015074">
    <property type="term" value="P:DNA integration"/>
    <property type="evidence" value="ECO:0007669"/>
    <property type="project" value="InterPro"/>
</dbReference>
<sequence length="1118" mass="126863">MMNAETGGQMILGAVLESCKMLNHLRQLKIKSKGEASPRSTLSTSPTTKRRPSSNPNPQLYDPREPTAKKSRPNREGETAAKKSLSNPEKQPAVGAVIPENLQILEELPIEVWDDRPSREENSLYIKQQLSHLVKNDRERVEDCLLRNIHLFDKPGRDGCSMDISHEIETGDAEPTCRKPYPVPHALRGFVEDQVHDMLAEGVIRPSKSPWNAPIVVAKKKTPPGEPQKWRFCTDYRELNSITKGNKYPIPRLLETLSLMGNSKWFTTLDLTMGYHQIPVAAESQEKTAFTALNRHFEYTRMPFGLKNAPATFQAAMNDVLDGVIGNGCLIYLDDVILFTEDVDTHLELLQTVLKRFEETGFKLNLKKCEFLKDRVNYLGHVVTANGVEMDPEKISIIRNHPVPTTTRDVRAFLGLAGFYRRFIENYSEIAVPLNKLLRKNEPFLWTEAQQTAFDTLKEALMTRPVLAYPDFGSPFVLSTDASGKALGAILSQERDGESHPVAYASRVLNDAETRYSTTERELLAVVWAVRHFQEFLLGRRFILQTDHAALTAAMNIRDPTSRIGRWILRLTEYEYEARYRPGSKMNHVDGLSRIPIGAITNLSMPRELLLAAQALDPWIRTLDRDNANPRIRKEGDYWKFAADIDGREVLVPLIPQTLRRWFLTNCHEQLWAGHPGVDVTESIARRYGYWKRMAKDVKSFVQSCPQCQQRNTPNNLNPPIQRPELPTRVGQIVGIDYVGPLKGTTTTRYLLTVVDHFSKYAEVYVAPNCTAETTARLLTSRYLPTHGAPEVLVSDRGAAFVSSVIKELCSKWNIRHIQTSAYHPQSNGVCERFHRTLANIVAKLQENMKGWEAALPFALAAYRNLPHHSTGYSPFQLTYGREVRLPNTSELTSATGTTRDSPEPCFQKIRKIAEGQIKRAWHAREKAINNRRHMRELEVGQPVYARQMVAPTEATRKFWSPWIGPLTIVKRLTDVNYEVADVTGKTTRYHLSRLKPAFVERIPDEAITREEPHRREVPVPRPTTEVPRTSQDAWSDLEDEMEPELVERPCVTPDLERLQQAQTRSQEDPVTPRTALTTDTPTGATPYGLRPRKVIDYKKLHTGKVAVIDIGPDEEAG</sequence>
<reference evidence="6" key="1">
    <citation type="journal article" date="2021" name="Mol. Ecol. Resour.">
        <title>Apolygus lucorum genome provides insights into omnivorousness and mesophyll feeding.</title>
        <authorList>
            <person name="Liu Y."/>
            <person name="Liu H."/>
            <person name="Wang H."/>
            <person name="Huang T."/>
            <person name="Liu B."/>
            <person name="Yang B."/>
            <person name="Yin L."/>
            <person name="Li B."/>
            <person name="Zhang Y."/>
            <person name="Zhang S."/>
            <person name="Jiang F."/>
            <person name="Zhang X."/>
            <person name="Ren Y."/>
            <person name="Wang B."/>
            <person name="Wang S."/>
            <person name="Lu Y."/>
            <person name="Wu K."/>
            <person name="Fan W."/>
            <person name="Wang G."/>
        </authorList>
    </citation>
    <scope>NUCLEOTIDE SEQUENCE</scope>
    <source>
        <strain evidence="6">12Hb</strain>
    </source>
</reference>
<evidence type="ECO:0000256" key="1">
    <source>
        <dbReference type="ARBA" id="ARBA00012493"/>
    </source>
</evidence>
<dbReference type="EMBL" id="WIXP02000005">
    <property type="protein sequence ID" value="KAF6210371.1"/>
    <property type="molecule type" value="Genomic_DNA"/>
</dbReference>
<dbReference type="Gene3D" id="3.10.10.10">
    <property type="entry name" value="HIV Type 1 Reverse Transcriptase, subunit A, domain 1"/>
    <property type="match status" value="1"/>
</dbReference>
<keyword evidence="2" id="KW-0511">Multifunctional enzyme</keyword>
<evidence type="ECO:0000313" key="6">
    <source>
        <dbReference type="EMBL" id="KAF6210371.1"/>
    </source>
</evidence>
<comment type="caution">
    <text evidence="6">The sequence shown here is derived from an EMBL/GenBank/DDBJ whole genome shotgun (WGS) entry which is preliminary data.</text>
</comment>
<dbReference type="Pfam" id="PF00665">
    <property type="entry name" value="rve"/>
    <property type="match status" value="1"/>
</dbReference>
<evidence type="ECO:0000259" key="4">
    <source>
        <dbReference type="PROSITE" id="PS50878"/>
    </source>
</evidence>
<dbReference type="CDD" id="cd01647">
    <property type="entry name" value="RT_LTR"/>
    <property type="match status" value="1"/>
</dbReference>
<accession>A0A8S9XPZ7</accession>
<evidence type="ECO:0000256" key="3">
    <source>
        <dbReference type="SAM" id="MobiDB-lite"/>
    </source>
</evidence>
<gene>
    <name evidence="6" type="ORF">GE061_013475</name>
</gene>
<dbReference type="InterPro" id="IPR050951">
    <property type="entry name" value="Retrovirus_Pol_polyprotein"/>
</dbReference>
<dbReference type="PROSITE" id="PS50994">
    <property type="entry name" value="INTEGRASE"/>
    <property type="match status" value="1"/>
</dbReference>
<dbReference type="Pfam" id="PF17921">
    <property type="entry name" value="Integrase_H2C2"/>
    <property type="match status" value="1"/>
</dbReference>
<dbReference type="InterPro" id="IPR036397">
    <property type="entry name" value="RNaseH_sf"/>
</dbReference>
<proteinExistence type="predicted"/>
<dbReference type="SUPFAM" id="SSF53098">
    <property type="entry name" value="Ribonuclease H-like"/>
    <property type="match status" value="1"/>
</dbReference>
<feature type="region of interest" description="Disordered" evidence="3">
    <location>
        <begin position="30"/>
        <end position="94"/>
    </location>
</feature>
<dbReference type="Pfam" id="PF22938">
    <property type="entry name" value="Integrase_p58_C"/>
    <property type="match status" value="1"/>
</dbReference>
<dbReference type="Gene3D" id="3.30.70.270">
    <property type="match status" value="2"/>
</dbReference>
<feature type="compositionally biased region" description="Low complexity" evidence="3">
    <location>
        <begin position="1070"/>
        <end position="1087"/>
    </location>
</feature>
<dbReference type="FunFam" id="1.10.340.70:FF:000001">
    <property type="entry name" value="Retrovirus-related Pol polyprotein from transposon gypsy-like Protein"/>
    <property type="match status" value="1"/>
</dbReference>